<dbReference type="EnsemblPlants" id="TuG1812S0001393700.01.T01">
    <property type="protein sequence ID" value="TuG1812S0001393700.01.T01.s_cds13584"/>
    <property type="gene ID" value="TuG1812S0001393700.01"/>
</dbReference>
<dbReference type="EnsemblPlants" id="TuG1812G0600002018.01.T01">
    <property type="protein sequence ID" value="TuG1812G0600002018.01.T01.cds461265"/>
    <property type="gene ID" value="TuG1812G0600002018.01"/>
</dbReference>
<accession>A0A8R7UUY6</accession>
<evidence type="ECO:0000313" key="2">
    <source>
        <dbReference type="EnsemblPlants" id="TuG1812G0600002018.01.T01.cds461265"/>
    </source>
</evidence>
<protein>
    <submittedName>
        <fullName evidence="2">Uncharacterized protein</fullName>
    </submittedName>
</protein>
<feature type="compositionally biased region" description="Basic and acidic residues" evidence="1">
    <location>
        <begin position="146"/>
        <end position="160"/>
    </location>
</feature>
<organism evidence="2 3">
    <name type="scientific">Triticum urartu</name>
    <name type="common">Red wild einkorn</name>
    <name type="synonym">Crithodium urartu</name>
    <dbReference type="NCBI Taxonomy" id="4572"/>
    <lineage>
        <taxon>Eukaryota</taxon>
        <taxon>Viridiplantae</taxon>
        <taxon>Streptophyta</taxon>
        <taxon>Embryophyta</taxon>
        <taxon>Tracheophyta</taxon>
        <taxon>Spermatophyta</taxon>
        <taxon>Magnoliopsida</taxon>
        <taxon>Liliopsida</taxon>
        <taxon>Poales</taxon>
        <taxon>Poaceae</taxon>
        <taxon>BOP clade</taxon>
        <taxon>Pooideae</taxon>
        <taxon>Triticodae</taxon>
        <taxon>Triticeae</taxon>
        <taxon>Triticinae</taxon>
        <taxon>Triticum</taxon>
    </lineage>
</organism>
<reference evidence="2" key="3">
    <citation type="submission" date="2022-06" db="UniProtKB">
        <authorList>
            <consortium name="EnsemblPlants"/>
        </authorList>
    </citation>
    <scope>IDENTIFICATION</scope>
</reference>
<reference evidence="3" key="1">
    <citation type="journal article" date="2013" name="Nature">
        <title>Draft genome of the wheat A-genome progenitor Triticum urartu.</title>
        <authorList>
            <person name="Ling H.Q."/>
            <person name="Zhao S."/>
            <person name="Liu D."/>
            <person name="Wang J."/>
            <person name="Sun H."/>
            <person name="Zhang C."/>
            <person name="Fan H."/>
            <person name="Li D."/>
            <person name="Dong L."/>
            <person name="Tao Y."/>
            <person name="Gao C."/>
            <person name="Wu H."/>
            <person name="Li Y."/>
            <person name="Cui Y."/>
            <person name="Guo X."/>
            <person name="Zheng S."/>
            <person name="Wang B."/>
            <person name="Yu K."/>
            <person name="Liang Q."/>
            <person name="Yang W."/>
            <person name="Lou X."/>
            <person name="Chen J."/>
            <person name="Feng M."/>
            <person name="Jian J."/>
            <person name="Zhang X."/>
            <person name="Luo G."/>
            <person name="Jiang Y."/>
            <person name="Liu J."/>
            <person name="Wang Z."/>
            <person name="Sha Y."/>
            <person name="Zhang B."/>
            <person name="Wu H."/>
            <person name="Tang D."/>
            <person name="Shen Q."/>
            <person name="Xue P."/>
            <person name="Zou S."/>
            <person name="Wang X."/>
            <person name="Liu X."/>
            <person name="Wang F."/>
            <person name="Yang Y."/>
            <person name="An X."/>
            <person name="Dong Z."/>
            <person name="Zhang K."/>
            <person name="Zhang X."/>
            <person name="Luo M.C."/>
            <person name="Dvorak J."/>
            <person name="Tong Y."/>
            <person name="Wang J."/>
            <person name="Yang H."/>
            <person name="Li Z."/>
            <person name="Wang D."/>
            <person name="Zhang A."/>
            <person name="Wang J."/>
        </authorList>
    </citation>
    <scope>NUCLEOTIDE SEQUENCE</scope>
    <source>
        <strain evidence="3">cv. G1812</strain>
    </source>
</reference>
<evidence type="ECO:0000256" key="1">
    <source>
        <dbReference type="SAM" id="MobiDB-lite"/>
    </source>
</evidence>
<keyword evidence="3" id="KW-1185">Reference proteome</keyword>
<evidence type="ECO:0000313" key="3">
    <source>
        <dbReference type="Proteomes" id="UP000015106"/>
    </source>
</evidence>
<dbReference type="Proteomes" id="UP000015106">
    <property type="component" value="Chromosome 6"/>
</dbReference>
<dbReference type="AlphaFoldDB" id="A0A8R7UUY6"/>
<gene>
    <name evidence="2" type="primary">LOC125529061</name>
</gene>
<name>A0A8R7UUY6_TRIUA</name>
<dbReference type="Gramene" id="TuG1812G0600002018.01.T01">
    <property type="protein sequence ID" value="TuG1812G0600002018.01.T01.cds461265"/>
    <property type="gene ID" value="TuG1812G0600002018.01"/>
</dbReference>
<feature type="region of interest" description="Disordered" evidence="1">
    <location>
        <begin position="131"/>
        <end position="164"/>
    </location>
</feature>
<reference evidence="2" key="2">
    <citation type="submission" date="2018-03" db="EMBL/GenBank/DDBJ databases">
        <title>The Triticum urartu genome reveals the dynamic nature of wheat genome evolution.</title>
        <authorList>
            <person name="Ling H."/>
            <person name="Ma B."/>
            <person name="Shi X."/>
            <person name="Liu H."/>
            <person name="Dong L."/>
            <person name="Sun H."/>
            <person name="Cao Y."/>
            <person name="Gao Q."/>
            <person name="Zheng S."/>
            <person name="Li Y."/>
            <person name="Yu Y."/>
            <person name="Du H."/>
            <person name="Qi M."/>
            <person name="Li Y."/>
            <person name="Yu H."/>
            <person name="Cui Y."/>
            <person name="Wang N."/>
            <person name="Chen C."/>
            <person name="Wu H."/>
            <person name="Zhao Y."/>
            <person name="Zhang J."/>
            <person name="Li Y."/>
            <person name="Zhou W."/>
            <person name="Zhang B."/>
            <person name="Hu W."/>
            <person name="Eijk M."/>
            <person name="Tang J."/>
            <person name="Witsenboer H."/>
            <person name="Zhao S."/>
            <person name="Li Z."/>
            <person name="Zhang A."/>
            <person name="Wang D."/>
            <person name="Liang C."/>
        </authorList>
    </citation>
    <scope>NUCLEOTIDE SEQUENCE [LARGE SCALE GENOMIC DNA]</scope>
    <source>
        <strain evidence="2">cv. G1812</strain>
    </source>
</reference>
<dbReference type="Gramene" id="TuG1812S0001393700.01.T01">
    <property type="protein sequence ID" value="TuG1812S0001393700.01.T01.s_cds13584"/>
    <property type="gene ID" value="TuG1812S0001393700.01"/>
</dbReference>
<proteinExistence type="predicted"/>
<sequence length="199" mass="21922">MLRQVDAVPAKVLFGPRAHRRPRRAADPVHVEVVRAAARAAARLGRGRRVESHLGRPPEHLHVGREVVGVGDGRGRVELAQLPDALQQQHVVHLREEVEHHEAAVAVVRRPVRLVHGLEVARHAAEREVARDHHPRGAHVEQLLGRARDGLDDQRDEGQRLHRAGYHAPDVVEAAVGLRAVHGEGVVVVVPADLPDHDQ</sequence>